<accession>A0A0M6YJZ4</accession>
<evidence type="ECO:0000313" key="3">
    <source>
        <dbReference type="Proteomes" id="UP000049222"/>
    </source>
</evidence>
<gene>
    <name evidence="2" type="ORF">JDO7802_02704</name>
</gene>
<feature type="transmembrane region" description="Helical" evidence="1">
    <location>
        <begin position="297"/>
        <end position="315"/>
    </location>
</feature>
<proteinExistence type="predicted"/>
<dbReference type="RefSeq" id="WP_055086366.1">
    <property type="nucleotide sequence ID" value="NZ_CXSU01000012.1"/>
</dbReference>
<dbReference type="OrthoDB" id="7658378at2"/>
<feature type="transmembrane region" description="Helical" evidence="1">
    <location>
        <begin position="226"/>
        <end position="245"/>
    </location>
</feature>
<feature type="transmembrane region" description="Helical" evidence="1">
    <location>
        <begin position="118"/>
        <end position="137"/>
    </location>
</feature>
<evidence type="ECO:0000313" key="2">
    <source>
        <dbReference type="EMBL" id="CTQ50678.1"/>
    </source>
</evidence>
<evidence type="ECO:0000256" key="1">
    <source>
        <dbReference type="SAM" id="Phobius"/>
    </source>
</evidence>
<feature type="transmembrane region" description="Helical" evidence="1">
    <location>
        <begin position="77"/>
        <end position="98"/>
    </location>
</feature>
<feature type="transmembrane region" description="Helical" evidence="1">
    <location>
        <begin position="45"/>
        <end position="65"/>
    </location>
</feature>
<dbReference type="EMBL" id="CXSU01000012">
    <property type="protein sequence ID" value="CTQ50678.1"/>
    <property type="molecule type" value="Genomic_DNA"/>
</dbReference>
<name>A0A0M6YJZ4_9RHOB</name>
<feature type="transmembrane region" description="Helical" evidence="1">
    <location>
        <begin position="186"/>
        <end position="206"/>
    </location>
</feature>
<dbReference type="Proteomes" id="UP000049222">
    <property type="component" value="Unassembled WGS sequence"/>
</dbReference>
<keyword evidence="1" id="KW-0812">Transmembrane</keyword>
<keyword evidence="3" id="KW-1185">Reference proteome</keyword>
<dbReference type="AlphaFoldDB" id="A0A0M6YJZ4"/>
<protein>
    <submittedName>
        <fullName evidence="2">Uncharacterized protein</fullName>
    </submittedName>
</protein>
<dbReference type="STRING" id="420998.JDO7802_02704"/>
<keyword evidence="1" id="KW-0472">Membrane</keyword>
<keyword evidence="1" id="KW-1133">Transmembrane helix</keyword>
<reference evidence="2 3" key="1">
    <citation type="submission" date="2015-07" db="EMBL/GenBank/DDBJ databases">
        <authorList>
            <person name="Noorani M."/>
        </authorList>
    </citation>
    <scope>NUCLEOTIDE SEQUENCE [LARGE SCALE GENOMIC DNA]</scope>
    <source>
        <strain evidence="2 3">CECT 7802</strain>
    </source>
</reference>
<sequence>MAVLRFVYALYLRLAGLFLLILGAGYLEAGVLVEQAGITIQQVEIWVPFAAIGLGIFMLVPWWLPKGLRRPTRSRDLIWLALPALGALLGPLLRIPLYDVLPQVSTLEPEAAAFMQQPVSPVVSVGLPFVLMLLLVLPSMRSGVPADRPDPVGAKPVKEKRPAKIPEKKLPALGAAMKLYIVADWAMLRAMGLGLMATAYMLWTLIQDGRLSQAAALSHGKDPMLAVYIYGGVGAMLAIPFLLPGRIARPQHVVFGLIKAILLVVAAYVLIEPLKVAIVTFTPDIYHATLIETVPRLFKAICGVAVTSALLISFFRQLNGLPAVDYKGDAKVHLSQDQLHDLRKARMPG</sequence>
<organism evidence="2 3">
    <name type="scientific">Jannaschia donghaensis</name>
    <dbReference type="NCBI Taxonomy" id="420998"/>
    <lineage>
        <taxon>Bacteria</taxon>
        <taxon>Pseudomonadati</taxon>
        <taxon>Pseudomonadota</taxon>
        <taxon>Alphaproteobacteria</taxon>
        <taxon>Rhodobacterales</taxon>
        <taxon>Roseobacteraceae</taxon>
        <taxon>Jannaschia</taxon>
    </lineage>
</organism>